<dbReference type="RefSeq" id="XP_018076554.1">
    <property type="nucleotide sequence ID" value="XM_018219399.1"/>
</dbReference>
<name>A0A194XQ68_MOLSC</name>
<gene>
    <name evidence="1" type="ORF">LY89DRAFT_729665</name>
</gene>
<dbReference type="InParanoid" id="A0A194XQ68"/>
<dbReference type="GeneID" id="28829125"/>
<organism evidence="1 2">
    <name type="scientific">Mollisia scopiformis</name>
    <name type="common">Conifer needle endophyte fungus</name>
    <name type="synonym">Phialocephala scopiformis</name>
    <dbReference type="NCBI Taxonomy" id="149040"/>
    <lineage>
        <taxon>Eukaryota</taxon>
        <taxon>Fungi</taxon>
        <taxon>Dikarya</taxon>
        <taxon>Ascomycota</taxon>
        <taxon>Pezizomycotina</taxon>
        <taxon>Leotiomycetes</taxon>
        <taxon>Helotiales</taxon>
        <taxon>Mollisiaceae</taxon>
        <taxon>Mollisia</taxon>
    </lineage>
</organism>
<protein>
    <submittedName>
        <fullName evidence="1">Uncharacterized protein</fullName>
    </submittedName>
</protein>
<sequence>MSPLKYARIDKFLLSLTYFGLALQGAYSIRLYRNYQSLNTGYNKKRWALKTLEKEQGLESKKS</sequence>
<evidence type="ECO:0000313" key="1">
    <source>
        <dbReference type="EMBL" id="KUJ22199.1"/>
    </source>
</evidence>
<evidence type="ECO:0000313" key="2">
    <source>
        <dbReference type="Proteomes" id="UP000070700"/>
    </source>
</evidence>
<dbReference type="Proteomes" id="UP000070700">
    <property type="component" value="Unassembled WGS sequence"/>
</dbReference>
<accession>A0A194XQ68</accession>
<dbReference type="KEGG" id="psco:LY89DRAFT_729665"/>
<dbReference type="EMBL" id="KQ947407">
    <property type="protein sequence ID" value="KUJ22199.1"/>
    <property type="molecule type" value="Genomic_DNA"/>
</dbReference>
<keyword evidence="2" id="KW-1185">Reference proteome</keyword>
<proteinExistence type="predicted"/>
<reference evidence="1 2" key="1">
    <citation type="submission" date="2015-10" db="EMBL/GenBank/DDBJ databases">
        <title>Full genome of DAOMC 229536 Phialocephala scopiformis, a fungal endophyte of spruce producing the potent anti-insectan compound rugulosin.</title>
        <authorList>
            <consortium name="DOE Joint Genome Institute"/>
            <person name="Walker A.K."/>
            <person name="Frasz S.L."/>
            <person name="Seifert K.A."/>
            <person name="Miller J.D."/>
            <person name="Mondo S.J."/>
            <person name="Labutti K."/>
            <person name="Lipzen A."/>
            <person name="Dockter R."/>
            <person name="Kennedy M."/>
            <person name="Grigoriev I.V."/>
            <person name="Spatafora J.W."/>
        </authorList>
    </citation>
    <scope>NUCLEOTIDE SEQUENCE [LARGE SCALE GENOMIC DNA]</scope>
    <source>
        <strain evidence="1 2">CBS 120377</strain>
    </source>
</reference>
<dbReference type="AlphaFoldDB" id="A0A194XQ68"/>